<proteinExistence type="predicted"/>
<protein>
    <submittedName>
        <fullName evidence="1">Uncharacterized protein</fullName>
    </submittedName>
</protein>
<accession>A0A2N6SBB6</accession>
<comment type="caution">
    <text evidence="1">The sequence shown here is derived from an EMBL/GenBank/DDBJ whole genome shotgun (WGS) entry which is preliminary data.</text>
</comment>
<sequence>MLNQRLDKNHQPRVGEVYKKSHNVLFKFTDTISQISYNL</sequence>
<dbReference type="AlphaFoldDB" id="A0A2N6SBB6"/>
<name>A0A2N6SBB6_GARVA</name>
<reference evidence="1 2" key="1">
    <citation type="submission" date="2017-07" db="EMBL/GenBank/DDBJ databases">
        <title>A comparative genomics approach to explaining the enigmatic role of Gardnerella vaginalis in the vaginal microbiome.</title>
        <authorList>
            <person name="Vancuren S.J."/>
            <person name="Hill J.E."/>
        </authorList>
    </citation>
    <scope>NUCLEOTIDE SEQUENCE [LARGE SCALE GENOMIC DNA]</scope>
    <source>
        <strain evidence="1 2">WP023</strain>
    </source>
</reference>
<gene>
    <name evidence="1" type="ORF">CG405_03820</name>
</gene>
<dbReference type="EMBL" id="NNRU01000003">
    <property type="protein sequence ID" value="RFT28921.1"/>
    <property type="molecule type" value="Genomic_DNA"/>
</dbReference>
<evidence type="ECO:0000313" key="1">
    <source>
        <dbReference type="EMBL" id="RFT28921.1"/>
    </source>
</evidence>
<evidence type="ECO:0000313" key="2">
    <source>
        <dbReference type="Proteomes" id="UP000258379"/>
    </source>
</evidence>
<organism evidence="1 2">
    <name type="scientific">Gardnerella vaginalis</name>
    <dbReference type="NCBI Taxonomy" id="2702"/>
    <lineage>
        <taxon>Bacteria</taxon>
        <taxon>Bacillati</taxon>
        <taxon>Actinomycetota</taxon>
        <taxon>Actinomycetes</taxon>
        <taxon>Bifidobacteriales</taxon>
        <taxon>Bifidobacteriaceae</taxon>
        <taxon>Gardnerella</taxon>
    </lineage>
</organism>
<dbReference type="Proteomes" id="UP000258379">
    <property type="component" value="Unassembled WGS sequence"/>
</dbReference>